<evidence type="ECO:0000313" key="2">
    <source>
        <dbReference type="EMBL" id="EDR02518.1"/>
    </source>
</evidence>
<dbReference type="GeneID" id="6082497"/>
<dbReference type="AlphaFoldDB" id="B0DSB6"/>
<dbReference type="HOGENOM" id="CLU_1428241_0_0_1"/>
<organism evidence="3">
    <name type="scientific">Laccaria bicolor (strain S238N-H82 / ATCC MYA-4686)</name>
    <name type="common">Bicoloured deceiver</name>
    <name type="synonym">Laccaria laccata var. bicolor</name>
    <dbReference type="NCBI Taxonomy" id="486041"/>
    <lineage>
        <taxon>Eukaryota</taxon>
        <taxon>Fungi</taxon>
        <taxon>Dikarya</taxon>
        <taxon>Basidiomycota</taxon>
        <taxon>Agaricomycotina</taxon>
        <taxon>Agaricomycetes</taxon>
        <taxon>Agaricomycetidae</taxon>
        <taxon>Agaricales</taxon>
        <taxon>Agaricineae</taxon>
        <taxon>Hydnangiaceae</taxon>
        <taxon>Laccaria</taxon>
    </lineage>
</organism>
<dbReference type="InParanoid" id="B0DSB6"/>
<name>B0DSB6_LACBS</name>
<dbReference type="OrthoDB" id="3366194at2759"/>
<feature type="compositionally biased region" description="Basic and acidic residues" evidence="1">
    <location>
        <begin position="180"/>
        <end position="190"/>
    </location>
</feature>
<protein>
    <submittedName>
        <fullName evidence="2">Predicted protein</fullName>
    </submittedName>
</protein>
<feature type="region of interest" description="Disordered" evidence="1">
    <location>
        <begin position="1"/>
        <end position="20"/>
    </location>
</feature>
<dbReference type="RefSeq" id="XP_001886881.1">
    <property type="nucleotide sequence ID" value="XM_001886846.1"/>
</dbReference>
<accession>B0DSB6</accession>
<sequence length="190" mass="21121">MPNRQFNPHHNPSPITAPPVLLDSPTTSYIDELLATTPLPPPGPAYYLARRKLWLTPRSPRVPCLPDYSASRQRLQAVLSEPNVVHDDDAWRSGIEKVWNGLSGGGKLKHRLPMSLIIKIVHAAWLRDETWPAGYEAPEPDDELADDVNIDSILPSSSAQVYTPTSHTDYSSEPAPILKDANDSVEMRPF</sequence>
<keyword evidence="3" id="KW-1185">Reference proteome</keyword>
<dbReference type="Proteomes" id="UP000001194">
    <property type="component" value="Unassembled WGS sequence"/>
</dbReference>
<feature type="compositionally biased region" description="Polar residues" evidence="1">
    <location>
        <begin position="156"/>
        <end position="171"/>
    </location>
</feature>
<feature type="compositionally biased region" description="Polar residues" evidence="1">
    <location>
        <begin position="1"/>
        <end position="14"/>
    </location>
</feature>
<feature type="region of interest" description="Disordered" evidence="1">
    <location>
        <begin position="156"/>
        <end position="190"/>
    </location>
</feature>
<dbReference type="KEGG" id="lbc:LACBIDRAFT_295413"/>
<gene>
    <name evidence="2" type="ORF">LACBIDRAFT_295413</name>
</gene>
<proteinExistence type="predicted"/>
<evidence type="ECO:0000313" key="3">
    <source>
        <dbReference type="Proteomes" id="UP000001194"/>
    </source>
</evidence>
<reference evidence="2 3" key="1">
    <citation type="journal article" date="2008" name="Nature">
        <title>The genome of Laccaria bicolor provides insights into mycorrhizal symbiosis.</title>
        <authorList>
            <person name="Martin F."/>
            <person name="Aerts A."/>
            <person name="Ahren D."/>
            <person name="Brun A."/>
            <person name="Danchin E.G.J."/>
            <person name="Duchaussoy F."/>
            <person name="Gibon J."/>
            <person name="Kohler A."/>
            <person name="Lindquist E."/>
            <person name="Pereda V."/>
            <person name="Salamov A."/>
            <person name="Shapiro H.J."/>
            <person name="Wuyts J."/>
            <person name="Blaudez D."/>
            <person name="Buee M."/>
            <person name="Brokstein P."/>
            <person name="Canbaeck B."/>
            <person name="Cohen D."/>
            <person name="Courty P.E."/>
            <person name="Coutinho P.M."/>
            <person name="Delaruelle C."/>
            <person name="Detter J.C."/>
            <person name="Deveau A."/>
            <person name="DiFazio S."/>
            <person name="Duplessis S."/>
            <person name="Fraissinet-Tachet L."/>
            <person name="Lucic E."/>
            <person name="Frey-Klett P."/>
            <person name="Fourrey C."/>
            <person name="Feussner I."/>
            <person name="Gay G."/>
            <person name="Grimwood J."/>
            <person name="Hoegger P.J."/>
            <person name="Jain P."/>
            <person name="Kilaru S."/>
            <person name="Labbe J."/>
            <person name="Lin Y.C."/>
            <person name="Legue V."/>
            <person name="Le Tacon F."/>
            <person name="Marmeisse R."/>
            <person name="Melayah D."/>
            <person name="Montanini B."/>
            <person name="Muratet M."/>
            <person name="Nehls U."/>
            <person name="Niculita-Hirzel H."/>
            <person name="Oudot-Le Secq M.P."/>
            <person name="Peter M."/>
            <person name="Quesneville H."/>
            <person name="Rajashekar B."/>
            <person name="Reich M."/>
            <person name="Rouhier N."/>
            <person name="Schmutz J."/>
            <person name="Yin T."/>
            <person name="Chalot M."/>
            <person name="Henrissat B."/>
            <person name="Kuees U."/>
            <person name="Lucas S."/>
            <person name="Van de Peer Y."/>
            <person name="Podila G.K."/>
            <person name="Polle A."/>
            <person name="Pukkila P.J."/>
            <person name="Richardson P.M."/>
            <person name="Rouze P."/>
            <person name="Sanders I.R."/>
            <person name="Stajich J.E."/>
            <person name="Tunlid A."/>
            <person name="Tuskan G."/>
            <person name="Grigoriev I.V."/>
        </authorList>
    </citation>
    <scope>NUCLEOTIDE SEQUENCE [LARGE SCALE GENOMIC DNA]</scope>
    <source>
        <strain evidence="3">S238N-H82 / ATCC MYA-4686</strain>
    </source>
</reference>
<evidence type="ECO:0000256" key="1">
    <source>
        <dbReference type="SAM" id="MobiDB-lite"/>
    </source>
</evidence>
<dbReference type="EMBL" id="DS547130">
    <property type="protein sequence ID" value="EDR02518.1"/>
    <property type="molecule type" value="Genomic_DNA"/>
</dbReference>